<dbReference type="InterPro" id="IPR020843">
    <property type="entry name" value="ER"/>
</dbReference>
<dbReference type="PANTHER" id="PTHR43677">
    <property type="entry name" value="SHORT-CHAIN DEHYDROGENASE/REDUCTASE"/>
    <property type="match status" value="1"/>
</dbReference>
<dbReference type="AlphaFoldDB" id="A0A3S3PVD4"/>
<dbReference type="GO" id="GO:0016491">
    <property type="term" value="F:oxidoreductase activity"/>
    <property type="evidence" value="ECO:0007669"/>
    <property type="project" value="InterPro"/>
</dbReference>
<dbReference type="EMBL" id="NCKU01000124">
    <property type="protein sequence ID" value="RWS17063.1"/>
    <property type="molecule type" value="Genomic_DNA"/>
</dbReference>
<dbReference type="SUPFAM" id="SSF51735">
    <property type="entry name" value="NAD(P)-binding Rossmann-fold domains"/>
    <property type="match status" value="1"/>
</dbReference>
<dbReference type="Gene3D" id="3.40.50.720">
    <property type="entry name" value="NAD(P)-binding Rossmann-like Domain"/>
    <property type="match status" value="2"/>
</dbReference>
<gene>
    <name evidence="2" type="ORF">B4U79_01281</name>
</gene>
<dbReference type="InterPro" id="IPR036291">
    <property type="entry name" value="NAD(P)-bd_dom_sf"/>
</dbReference>
<dbReference type="Pfam" id="PF08240">
    <property type="entry name" value="ADH_N"/>
    <property type="match status" value="1"/>
</dbReference>
<dbReference type="STRING" id="1965070.A0A3S3PVD4"/>
<comment type="caution">
    <text evidence="2">The sequence shown here is derived from an EMBL/GenBank/DDBJ whole genome shotgun (WGS) entry which is preliminary data.</text>
</comment>
<feature type="domain" description="Enoyl reductase (ER)" evidence="1">
    <location>
        <begin position="16"/>
        <end position="247"/>
    </location>
</feature>
<accession>A0A3S3PVD4</accession>
<organism evidence="2 3">
    <name type="scientific">Dinothrombium tinctorium</name>
    <dbReference type="NCBI Taxonomy" id="1965070"/>
    <lineage>
        <taxon>Eukaryota</taxon>
        <taxon>Metazoa</taxon>
        <taxon>Ecdysozoa</taxon>
        <taxon>Arthropoda</taxon>
        <taxon>Chelicerata</taxon>
        <taxon>Arachnida</taxon>
        <taxon>Acari</taxon>
        <taxon>Acariformes</taxon>
        <taxon>Trombidiformes</taxon>
        <taxon>Prostigmata</taxon>
        <taxon>Anystina</taxon>
        <taxon>Parasitengona</taxon>
        <taxon>Trombidioidea</taxon>
        <taxon>Trombidiidae</taxon>
        <taxon>Dinothrombium</taxon>
    </lineage>
</organism>
<dbReference type="SMART" id="SM00829">
    <property type="entry name" value="PKS_ER"/>
    <property type="match status" value="1"/>
</dbReference>
<protein>
    <recommendedName>
        <fullName evidence="1">Enoyl reductase (ER) domain-containing protein</fullName>
    </recommendedName>
</protein>
<evidence type="ECO:0000259" key="1">
    <source>
        <dbReference type="SMART" id="SM00829"/>
    </source>
</evidence>
<dbReference type="GO" id="GO:0005739">
    <property type="term" value="C:mitochondrion"/>
    <property type="evidence" value="ECO:0007669"/>
    <property type="project" value="TreeGrafter"/>
</dbReference>
<dbReference type="InterPro" id="IPR013154">
    <property type="entry name" value="ADH-like_N"/>
</dbReference>
<proteinExistence type="predicted"/>
<evidence type="ECO:0000313" key="2">
    <source>
        <dbReference type="EMBL" id="RWS17063.1"/>
    </source>
</evidence>
<dbReference type="Proteomes" id="UP000285301">
    <property type="component" value="Unassembled WGS sequence"/>
</dbReference>
<feature type="non-terminal residue" evidence="2">
    <location>
        <position position="248"/>
    </location>
</feature>
<dbReference type="SUPFAM" id="SSF50129">
    <property type="entry name" value="GroES-like"/>
    <property type="match status" value="1"/>
</dbReference>
<sequence>MSVKTYKKLQVVNLTTDFENAIEIVKAEIPIPGRNELLIKNHYVGINASDITVTGGAFGEPPFDIGFESLGVVESVGENVNLKPGQPVLYMGTKAYGEYVLAQKKQVLAVPEVKPQFLALLIAGLTAGIALDEDGIDVVWETIGGTTAEMLFKHLATRGRMIIVGGISGSKHDGMPPFHPSDLSAELLFNSKTVAGFMLPQFSEKFDEYLNALILKYFKGELKLRIDCGEKSSDGPFRGLKGIAKAVK</sequence>
<dbReference type="InterPro" id="IPR011032">
    <property type="entry name" value="GroES-like_sf"/>
</dbReference>
<dbReference type="InterPro" id="IPR051397">
    <property type="entry name" value="Zn-ADH-like_protein"/>
</dbReference>
<dbReference type="PANTHER" id="PTHR43677:SF3">
    <property type="entry name" value="PROSTAGLANDIN REDUCTASE 3"/>
    <property type="match status" value="1"/>
</dbReference>
<dbReference type="OrthoDB" id="6415573at2759"/>
<evidence type="ECO:0000313" key="3">
    <source>
        <dbReference type="Proteomes" id="UP000285301"/>
    </source>
</evidence>
<keyword evidence="3" id="KW-1185">Reference proteome</keyword>
<dbReference type="Gene3D" id="3.90.180.10">
    <property type="entry name" value="Medium-chain alcohol dehydrogenases, catalytic domain"/>
    <property type="match status" value="2"/>
</dbReference>
<name>A0A3S3PVD4_9ACAR</name>
<reference evidence="2 3" key="1">
    <citation type="journal article" date="2018" name="Gigascience">
        <title>Genomes of trombidid mites reveal novel predicted allergens and laterally-transferred genes associated with secondary metabolism.</title>
        <authorList>
            <person name="Dong X."/>
            <person name="Chaisiri K."/>
            <person name="Xia D."/>
            <person name="Armstrong S.D."/>
            <person name="Fang Y."/>
            <person name="Donnelly M.J."/>
            <person name="Kadowaki T."/>
            <person name="McGarry J.W."/>
            <person name="Darby A.C."/>
            <person name="Makepeace B.L."/>
        </authorList>
    </citation>
    <scope>NUCLEOTIDE SEQUENCE [LARGE SCALE GENOMIC DNA]</scope>
    <source>
        <strain evidence="2">UoL-WK</strain>
    </source>
</reference>
<dbReference type="InterPro" id="IPR013149">
    <property type="entry name" value="ADH-like_C"/>
</dbReference>
<dbReference type="Pfam" id="PF00107">
    <property type="entry name" value="ADH_zinc_N"/>
    <property type="match status" value="1"/>
</dbReference>